<dbReference type="OrthoDB" id="9788698at2"/>
<dbReference type="PANTHER" id="PTHR15160:SF1">
    <property type="entry name" value="VON HIPPEL-LINDAU DISEASE TUMOR SUPPRESSOR"/>
    <property type="match status" value="1"/>
</dbReference>
<feature type="region of interest" description="Disordered" evidence="1">
    <location>
        <begin position="139"/>
        <end position="162"/>
    </location>
</feature>
<dbReference type="Gene3D" id="3.10.690.10">
    <property type="entry name" value="Bifunctional nuclease domain"/>
    <property type="match status" value="1"/>
</dbReference>
<dbReference type="Pfam" id="PF02577">
    <property type="entry name" value="BFN_dom"/>
    <property type="match status" value="1"/>
</dbReference>
<dbReference type="Proteomes" id="UP000220922">
    <property type="component" value="Unassembled WGS sequence"/>
</dbReference>
<comment type="caution">
    <text evidence="3">The sequence shown here is derived from an EMBL/GenBank/DDBJ whole genome shotgun (WGS) entry which is preliminary data.</text>
</comment>
<organism evidence="3 4">
    <name type="scientific">Candidatus Chloroploca asiatica</name>
    <dbReference type="NCBI Taxonomy" id="1506545"/>
    <lineage>
        <taxon>Bacteria</taxon>
        <taxon>Bacillati</taxon>
        <taxon>Chloroflexota</taxon>
        <taxon>Chloroflexia</taxon>
        <taxon>Chloroflexales</taxon>
        <taxon>Chloroflexineae</taxon>
        <taxon>Oscillochloridaceae</taxon>
        <taxon>Candidatus Chloroploca</taxon>
    </lineage>
</organism>
<dbReference type="SUPFAM" id="SSF103256">
    <property type="entry name" value="Hypothetical protein TM0160"/>
    <property type="match status" value="1"/>
</dbReference>
<dbReference type="GO" id="GO:0004518">
    <property type="term" value="F:nuclease activity"/>
    <property type="evidence" value="ECO:0007669"/>
    <property type="project" value="InterPro"/>
</dbReference>
<dbReference type="InterPro" id="IPR036104">
    <property type="entry name" value="BFN_sf"/>
</dbReference>
<dbReference type="EMBL" id="LYXE01000148">
    <property type="protein sequence ID" value="PDV97406.1"/>
    <property type="molecule type" value="Genomic_DNA"/>
</dbReference>
<evidence type="ECO:0000256" key="1">
    <source>
        <dbReference type="SAM" id="MobiDB-lite"/>
    </source>
</evidence>
<feature type="compositionally biased region" description="Acidic residues" evidence="1">
    <location>
        <begin position="150"/>
        <end position="162"/>
    </location>
</feature>
<gene>
    <name evidence="3" type="ORF">A9Q02_18585</name>
</gene>
<name>A0A2H3KQF7_9CHLR</name>
<evidence type="ECO:0000259" key="2">
    <source>
        <dbReference type="PROSITE" id="PS51658"/>
    </source>
</evidence>
<dbReference type="InterPro" id="IPR003729">
    <property type="entry name" value="Bi_nuclease_dom"/>
</dbReference>
<evidence type="ECO:0000313" key="3">
    <source>
        <dbReference type="EMBL" id="PDV97406.1"/>
    </source>
</evidence>
<dbReference type="PANTHER" id="PTHR15160">
    <property type="entry name" value="VON HIPPEL-LINDAU PROTEIN"/>
    <property type="match status" value="1"/>
</dbReference>
<feature type="domain" description="BFN" evidence="2">
    <location>
        <begin position="1"/>
        <end position="132"/>
    </location>
</feature>
<sequence>MIRVVVDSIRVSLLTQNRVVVLRETDSKRYLPIWIGPFEADAIAMAIQGHEPQRPMTHDLLKATIGDLGGSITHIFVNDIQDNTFFARIVIEQQGNTVEVDARPSDAIALAVRTEVPIFVEDHVIDQAGVFFDEDEQAEISEQATGTSEGESEGEVESELNDDSMSIFRNFINTLDLDDPPKGGPEQAS</sequence>
<dbReference type="PROSITE" id="PS51658">
    <property type="entry name" value="BFN"/>
    <property type="match status" value="1"/>
</dbReference>
<evidence type="ECO:0000313" key="4">
    <source>
        <dbReference type="Proteomes" id="UP000220922"/>
    </source>
</evidence>
<accession>A0A2H3KQF7</accession>
<reference evidence="3 4" key="1">
    <citation type="submission" date="2016-05" db="EMBL/GenBank/DDBJ databases">
        <authorList>
            <person name="Lavstsen T."/>
            <person name="Jespersen J.S."/>
        </authorList>
    </citation>
    <scope>NUCLEOTIDE SEQUENCE [LARGE SCALE GENOMIC DNA]</scope>
    <source>
        <strain evidence="3 4">B7-9</strain>
    </source>
</reference>
<keyword evidence="4" id="KW-1185">Reference proteome</keyword>
<protein>
    <recommendedName>
        <fullName evidence="2">BFN domain-containing protein</fullName>
    </recommendedName>
</protein>
<dbReference type="RefSeq" id="WP_097654502.1">
    <property type="nucleotide sequence ID" value="NZ_LYXE01000148.1"/>
</dbReference>
<dbReference type="AlphaFoldDB" id="A0A2H3KQF7"/>
<proteinExistence type="predicted"/>